<evidence type="ECO:0000256" key="8">
    <source>
        <dbReference type="ARBA" id="ARBA00023136"/>
    </source>
</evidence>
<dbReference type="FunFam" id="3.40.50.300:FF:000854">
    <property type="entry name" value="Multidrug ABC transporter ATP-binding protein"/>
    <property type="match status" value="1"/>
</dbReference>
<dbReference type="EMBL" id="SDPL01000088">
    <property type="protein sequence ID" value="RXZ48417.1"/>
    <property type="molecule type" value="Genomic_DNA"/>
</dbReference>
<keyword evidence="5" id="KW-0547">Nucleotide-binding</keyword>
<dbReference type="PANTHER" id="PTHR43394:SF1">
    <property type="entry name" value="ATP-BINDING CASSETTE SUB-FAMILY B MEMBER 10, MITOCHONDRIAL"/>
    <property type="match status" value="1"/>
</dbReference>
<dbReference type="CDD" id="cd18548">
    <property type="entry name" value="ABC_6TM_Tm287_like"/>
    <property type="match status" value="1"/>
</dbReference>
<evidence type="ECO:0000259" key="11">
    <source>
        <dbReference type="PROSITE" id="PS50929"/>
    </source>
</evidence>
<dbReference type="RefSeq" id="WP_129234177.1">
    <property type="nucleotide sequence ID" value="NZ_SDPL01000088.1"/>
</dbReference>
<evidence type="ECO:0000256" key="9">
    <source>
        <dbReference type="SAM" id="Phobius"/>
    </source>
</evidence>
<feature type="domain" description="ABC transmembrane type-1" evidence="11">
    <location>
        <begin position="18"/>
        <end position="300"/>
    </location>
</feature>
<feature type="transmembrane region" description="Helical" evidence="9">
    <location>
        <begin position="237"/>
        <end position="261"/>
    </location>
</feature>
<reference evidence="12 13" key="1">
    <citation type="submission" date="2019-01" db="EMBL/GenBank/DDBJ databases">
        <authorList>
            <person name="Li J."/>
        </authorList>
    </citation>
    <scope>NUCLEOTIDE SEQUENCE [LARGE SCALE GENOMIC DNA]</scope>
    <source>
        <strain evidence="12 13">CGMCC 4.7180</strain>
    </source>
</reference>
<evidence type="ECO:0000256" key="3">
    <source>
        <dbReference type="ARBA" id="ARBA00022475"/>
    </source>
</evidence>
<dbReference type="Pfam" id="PF00664">
    <property type="entry name" value="ABC_membrane"/>
    <property type="match status" value="1"/>
</dbReference>
<evidence type="ECO:0000259" key="10">
    <source>
        <dbReference type="PROSITE" id="PS50893"/>
    </source>
</evidence>
<dbReference type="Proteomes" id="UP000292881">
    <property type="component" value="Unassembled WGS sequence"/>
</dbReference>
<dbReference type="Pfam" id="PF00005">
    <property type="entry name" value="ABC_tran"/>
    <property type="match status" value="1"/>
</dbReference>
<evidence type="ECO:0000256" key="5">
    <source>
        <dbReference type="ARBA" id="ARBA00022741"/>
    </source>
</evidence>
<dbReference type="SUPFAM" id="SSF52540">
    <property type="entry name" value="P-loop containing nucleoside triphosphate hydrolases"/>
    <property type="match status" value="1"/>
</dbReference>
<dbReference type="InterPro" id="IPR011527">
    <property type="entry name" value="ABC1_TM_dom"/>
</dbReference>
<dbReference type="SMART" id="SM00382">
    <property type="entry name" value="AAA"/>
    <property type="match status" value="1"/>
</dbReference>
<feature type="transmembrane region" description="Helical" evidence="9">
    <location>
        <begin position="12"/>
        <end position="33"/>
    </location>
</feature>
<feature type="transmembrane region" description="Helical" evidence="9">
    <location>
        <begin position="53"/>
        <end position="80"/>
    </location>
</feature>
<dbReference type="PROSITE" id="PS50929">
    <property type="entry name" value="ABC_TM1F"/>
    <property type="match status" value="1"/>
</dbReference>
<evidence type="ECO:0000256" key="4">
    <source>
        <dbReference type="ARBA" id="ARBA00022692"/>
    </source>
</evidence>
<evidence type="ECO:0000256" key="1">
    <source>
        <dbReference type="ARBA" id="ARBA00004651"/>
    </source>
</evidence>
<feature type="transmembrane region" description="Helical" evidence="9">
    <location>
        <begin position="157"/>
        <end position="180"/>
    </location>
</feature>
<protein>
    <submittedName>
        <fullName evidence="12">ABC transporter ATP-binding protein</fullName>
    </submittedName>
</protein>
<dbReference type="AlphaFoldDB" id="A0A4Q2JQ16"/>
<dbReference type="InterPro" id="IPR036640">
    <property type="entry name" value="ABC1_TM_sf"/>
</dbReference>
<feature type="transmembrane region" description="Helical" evidence="9">
    <location>
        <begin position="273"/>
        <end position="298"/>
    </location>
</feature>
<dbReference type="InterPro" id="IPR039421">
    <property type="entry name" value="Type_1_exporter"/>
</dbReference>
<evidence type="ECO:0000313" key="13">
    <source>
        <dbReference type="Proteomes" id="UP000292881"/>
    </source>
</evidence>
<dbReference type="GO" id="GO:0016887">
    <property type="term" value="F:ATP hydrolysis activity"/>
    <property type="evidence" value="ECO:0007669"/>
    <property type="project" value="InterPro"/>
</dbReference>
<keyword evidence="6 12" id="KW-0067">ATP-binding</keyword>
<feature type="domain" description="ABC transporter" evidence="10">
    <location>
        <begin position="334"/>
        <end position="569"/>
    </location>
</feature>
<dbReference type="InterPro" id="IPR003593">
    <property type="entry name" value="AAA+_ATPase"/>
</dbReference>
<keyword evidence="7 9" id="KW-1133">Transmembrane helix</keyword>
<evidence type="ECO:0000256" key="2">
    <source>
        <dbReference type="ARBA" id="ARBA00022448"/>
    </source>
</evidence>
<comment type="subcellular location">
    <subcellularLocation>
        <location evidence="1">Cell membrane</location>
        <topology evidence="1">Multi-pass membrane protein</topology>
    </subcellularLocation>
</comment>
<comment type="caution">
    <text evidence="12">The sequence shown here is derived from an EMBL/GenBank/DDBJ whole genome shotgun (WGS) entry which is preliminary data.</text>
</comment>
<evidence type="ECO:0000256" key="6">
    <source>
        <dbReference type="ARBA" id="ARBA00022840"/>
    </source>
</evidence>
<accession>A0A4Q2JQ16</accession>
<dbReference type="Gene3D" id="3.40.50.300">
    <property type="entry name" value="P-loop containing nucleotide triphosphate hydrolases"/>
    <property type="match status" value="1"/>
</dbReference>
<evidence type="ECO:0000313" key="12">
    <source>
        <dbReference type="EMBL" id="RXZ48417.1"/>
    </source>
</evidence>
<name>A0A4Q2JQ16_9MICO</name>
<dbReference type="PROSITE" id="PS50893">
    <property type="entry name" value="ABC_TRANSPORTER_2"/>
    <property type="match status" value="1"/>
</dbReference>
<keyword evidence="3" id="KW-1003">Cell membrane</keyword>
<dbReference type="InterPro" id="IPR017871">
    <property type="entry name" value="ABC_transporter-like_CS"/>
</dbReference>
<dbReference type="GO" id="GO:0005886">
    <property type="term" value="C:plasma membrane"/>
    <property type="evidence" value="ECO:0007669"/>
    <property type="project" value="UniProtKB-SubCell"/>
</dbReference>
<keyword evidence="8 9" id="KW-0472">Membrane</keyword>
<dbReference type="GO" id="GO:0005524">
    <property type="term" value="F:ATP binding"/>
    <property type="evidence" value="ECO:0007669"/>
    <property type="project" value="UniProtKB-KW"/>
</dbReference>
<dbReference type="PANTHER" id="PTHR43394">
    <property type="entry name" value="ATP-DEPENDENT PERMEASE MDL1, MITOCHONDRIAL"/>
    <property type="match status" value="1"/>
</dbReference>
<dbReference type="OrthoDB" id="9806127at2"/>
<keyword evidence="2" id="KW-0813">Transport</keyword>
<keyword evidence="13" id="KW-1185">Reference proteome</keyword>
<dbReference type="InterPro" id="IPR003439">
    <property type="entry name" value="ABC_transporter-like_ATP-bd"/>
</dbReference>
<evidence type="ECO:0000256" key="7">
    <source>
        <dbReference type="ARBA" id="ARBA00022989"/>
    </source>
</evidence>
<dbReference type="PROSITE" id="PS00211">
    <property type="entry name" value="ABC_TRANSPORTER_1"/>
    <property type="match status" value="1"/>
</dbReference>
<sequence>MLGRLLIRYLKPYRWLIAGVLLFQFMSVLATLYLPSLNADIIDEGVSTGDTAYIWSTGTFMLAISLGQIVAAIIATYFAAKAAMRVGRDIRNDVFDKVSAFSEREVSKYGPGSLITRNTNDVQQVQMLAMTGATMLVSAPLMAVGGIIMALQQDVGLSWLIWVSVLTILVVAGLVISRMVPLFRSYQKRLDAVNRILREQLTGIRVVRAFVREPIEQQRFEGANHDIMDVGRRVGTLFITLFPLFMLVLNVTVIGVIWFGAAEVEAGSVQVGTLFAFMQYVGVILGGVLMAAFTTIMIPRAAVSAERIGEVLATETTLPRPEQPIDEFPTPGTVEFRDVAFAYPGAEHAVVEGVSFRAERGETVAIVGSTGAGKTTLVSLVPRLFDVTGGAVLVNGTDVREADLESLWKTIGLVPQRPFLFAGTVASNLRFGREEATDDELWHALEIAQGRDFVAAMEGGLDARISQGGTNVSGGQRQRLAIARAIVHRPEILVFDDSFSALDLTTDARLRQALWRELPQVTKVVVAQRVSTITDADRIVVLEDGRVVGLGRHEELVETCQTYREIVESQLGVETQA</sequence>
<organism evidence="12 13">
    <name type="scientific">Agromyces binzhouensis</name>
    <dbReference type="NCBI Taxonomy" id="1817495"/>
    <lineage>
        <taxon>Bacteria</taxon>
        <taxon>Bacillati</taxon>
        <taxon>Actinomycetota</taxon>
        <taxon>Actinomycetes</taxon>
        <taxon>Micrococcales</taxon>
        <taxon>Microbacteriaceae</taxon>
        <taxon>Agromyces</taxon>
    </lineage>
</organism>
<dbReference type="GO" id="GO:0015421">
    <property type="term" value="F:ABC-type oligopeptide transporter activity"/>
    <property type="evidence" value="ECO:0007669"/>
    <property type="project" value="TreeGrafter"/>
</dbReference>
<gene>
    <name evidence="12" type="ORF">ESO86_06585</name>
</gene>
<dbReference type="FunFam" id="1.20.1560.10:FF:000040">
    <property type="entry name" value="Multidrug ABC transporter ATP-binding protein"/>
    <property type="match status" value="1"/>
</dbReference>
<keyword evidence="4 9" id="KW-0812">Transmembrane</keyword>
<feature type="transmembrane region" description="Helical" evidence="9">
    <location>
        <begin position="127"/>
        <end position="151"/>
    </location>
</feature>
<proteinExistence type="predicted"/>
<dbReference type="InterPro" id="IPR027417">
    <property type="entry name" value="P-loop_NTPase"/>
</dbReference>
<dbReference type="SUPFAM" id="SSF90123">
    <property type="entry name" value="ABC transporter transmembrane region"/>
    <property type="match status" value="1"/>
</dbReference>
<dbReference type="Gene3D" id="1.20.1560.10">
    <property type="entry name" value="ABC transporter type 1, transmembrane domain"/>
    <property type="match status" value="1"/>
</dbReference>